<organism evidence="1 2">
    <name type="scientific">Microseira wollei NIES-4236</name>
    <dbReference type="NCBI Taxonomy" id="2530354"/>
    <lineage>
        <taxon>Bacteria</taxon>
        <taxon>Bacillati</taxon>
        <taxon>Cyanobacteriota</taxon>
        <taxon>Cyanophyceae</taxon>
        <taxon>Oscillatoriophycideae</taxon>
        <taxon>Aerosakkonematales</taxon>
        <taxon>Aerosakkonemataceae</taxon>
        <taxon>Microseira</taxon>
    </lineage>
</organism>
<keyword evidence="2" id="KW-1185">Reference proteome</keyword>
<evidence type="ECO:0000313" key="1">
    <source>
        <dbReference type="EMBL" id="GET40418.1"/>
    </source>
</evidence>
<protein>
    <submittedName>
        <fullName evidence="1">Uncharacterized protein</fullName>
    </submittedName>
</protein>
<accession>A0AAV3XD12</accession>
<reference evidence="1" key="1">
    <citation type="submission" date="2019-10" db="EMBL/GenBank/DDBJ databases">
        <title>Draft genome sequece of Microseira wollei NIES-4236.</title>
        <authorList>
            <person name="Yamaguchi H."/>
            <person name="Suzuki S."/>
            <person name="Kawachi M."/>
        </authorList>
    </citation>
    <scope>NUCLEOTIDE SEQUENCE</scope>
    <source>
        <strain evidence="1">NIES-4236</strain>
    </source>
</reference>
<name>A0AAV3XD12_9CYAN</name>
<evidence type="ECO:0000313" key="2">
    <source>
        <dbReference type="Proteomes" id="UP001050975"/>
    </source>
</evidence>
<dbReference type="Proteomes" id="UP001050975">
    <property type="component" value="Unassembled WGS sequence"/>
</dbReference>
<comment type="caution">
    <text evidence="1">The sequence shown here is derived from an EMBL/GenBank/DDBJ whole genome shotgun (WGS) entry which is preliminary data.</text>
</comment>
<proteinExistence type="predicted"/>
<sequence>MASISNLVKEALTTGYLTVSAENKLRSLLRTKYPSEDLIAFMELQQAAMNGWVKQESRELLNRQQNYPCYFN</sequence>
<gene>
    <name evidence="1" type="ORF">MiSe_52270</name>
</gene>
<dbReference type="EMBL" id="BLAY01000090">
    <property type="protein sequence ID" value="GET40418.1"/>
    <property type="molecule type" value="Genomic_DNA"/>
</dbReference>
<dbReference type="RefSeq" id="WP_226586253.1">
    <property type="nucleotide sequence ID" value="NZ_BLAY01000090.1"/>
</dbReference>
<dbReference type="AlphaFoldDB" id="A0AAV3XD12"/>